<dbReference type="Proteomes" id="UP001158986">
    <property type="component" value="Unassembled WGS sequence"/>
</dbReference>
<keyword evidence="2" id="KW-1185">Reference proteome</keyword>
<evidence type="ECO:0000313" key="1">
    <source>
        <dbReference type="EMBL" id="CAH0515791.1"/>
    </source>
</evidence>
<evidence type="ECO:0000313" key="2">
    <source>
        <dbReference type="Proteomes" id="UP001158986"/>
    </source>
</evidence>
<gene>
    <name evidence="1" type="ORF">PBS001_LOCUS2487</name>
</gene>
<accession>A0ABN8CU65</accession>
<proteinExistence type="predicted"/>
<protein>
    <submittedName>
        <fullName evidence="1">Uncharacterized protein</fullName>
    </submittedName>
</protein>
<comment type="caution">
    <text evidence="1">The sequence shown here is derived from an EMBL/GenBank/DDBJ whole genome shotgun (WGS) entry which is preliminary data.</text>
</comment>
<reference evidence="1 2" key="1">
    <citation type="submission" date="2021-11" db="EMBL/GenBank/DDBJ databases">
        <authorList>
            <person name="Islam A."/>
            <person name="Islam S."/>
            <person name="Flora M.S."/>
            <person name="Rahman M."/>
            <person name="Ziaur R.M."/>
            <person name="Epstein J.H."/>
            <person name="Hassan M."/>
            <person name="Klassen M."/>
            <person name="Woodard K."/>
            <person name="Webb A."/>
            <person name="Webby R.J."/>
            <person name="El Zowalaty M.E."/>
        </authorList>
    </citation>
    <scope>NUCLEOTIDE SEQUENCE [LARGE SCALE GENOMIC DNA]</scope>
    <source>
        <strain evidence="1">Pbs1</strain>
    </source>
</reference>
<sequence length="66" mass="7356">MLVGKSKSDKDNGAGDFCEVIRNKLVCETTNDPARVLLMRTIASQKHDARGESSKDCNDFFLVPWP</sequence>
<name>A0ABN8CU65_9STRA</name>
<dbReference type="EMBL" id="CAKLCB010000138">
    <property type="protein sequence ID" value="CAH0515791.1"/>
    <property type="molecule type" value="Genomic_DNA"/>
</dbReference>
<organism evidence="1 2">
    <name type="scientific">Peronospora belbahrii</name>
    <dbReference type="NCBI Taxonomy" id="622444"/>
    <lineage>
        <taxon>Eukaryota</taxon>
        <taxon>Sar</taxon>
        <taxon>Stramenopiles</taxon>
        <taxon>Oomycota</taxon>
        <taxon>Peronosporomycetes</taxon>
        <taxon>Peronosporales</taxon>
        <taxon>Peronosporaceae</taxon>
        <taxon>Peronospora</taxon>
    </lineage>
</organism>